<organism evidence="1 2">
    <name type="scientific">Nostoc flagelliforme FACHB-838</name>
    <dbReference type="NCBI Taxonomy" id="2692904"/>
    <lineage>
        <taxon>Bacteria</taxon>
        <taxon>Bacillati</taxon>
        <taxon>Cyanobacteriota</taxon>
        <taxon>Cyanophyceae</taxon>
        <taxon>Nostocales</taxon>
        <taxon>Nostocaceae</taxon>
        <taxon>Nostoc</taxon>
    </lineage>
</organism>
<reference evidence="1 2" key="1">
    <citation type="journal article" date="2020" name="ISME J.">
        <title>Comparative genomics reveals insights into cyanobacterial evolution and habitat adaptation.</title>
        <authorList>
            <person name="Chen M.Y."/>
            <person name="Teng W.K."/>
            <person name="Zhao L."/>
            <person name="Hu C.X."/>
            <person name="Zhou Y.K."/>
            <person name="Han B.P."/>
            <person name="Song L.R."/>
            <person name="Shu W.S."/>
        </authorList>
    </citation>
    <scope>NUCLEOTIDE SEQUENCE [LARGE SCALE GENOMIC DNA]</scope>
    <source>
        <strain evidence="1 2">FACHB-838</strain>
    </source>
</reference>
<name>A0ABR8DZK4_9NOSO</name>
<protein>
    <recommendedName>
        <fullName evidence="3">Beta-lactamase</fullName>
    </recommendedName>
</protein>
<dbReference type="RefSeq" id="WP_190945742.1">
    <property type="nucleotide sequence ID" value="NZ_JACJSI010000205.1"/>
</dbReference>
<sequence>MSYDNTAKVDELFVQWDKPNSPGCAIAIIQNGQMIYQHGYGMANLEYNIPLIPILYEGAYNRENKLDKLK</sequence>
<accession>A0ABR8DZK4</accession>
<dbReference type="EMBL" id="JACJSI010000205">
    <property type="protein sequence ID" value="MBD2534864.1"/>
    <property type="molecule type" value="Genomic_DNA"/>
</dbReference>
<dbReference type="Proteomes" id="UP000623440">
    <property type="component" value="Unassembled WGS sequence"/>
</dbReference>
<keyword evidence="2" id="KW-1185">Reference proteome</keyword>
<dbReference type="Gene3D" id="3.40.710.10">
    <property type="entry name" value="DD-peptidase/beta-lactamase superfamily"/>
    <property type="match status" value="1"/>
</dbReference>
<comment type="caution">
    <text evidence="1">The sequence shown here is derived from an EMBL/GenBank/DDBJ whole genome shotgun (WGS) entry which is preliminary data.</text>
</comment>
<dbReference type="InterPro" id="IPR012338">
    <property type="entry name" value="Beta-lactam/transpept-like"/>
</dbReference>
<dbReference type="SUPFAM" id="SSF56601">
    <property type="entry name" value="beta-lactamase/transpeptidase-like"/>
    <property type="match status" value="1"/>
</dbReference>
<gene>
    <name evidence="1" type="ORF">H6G97_37650</name>
</gene>
<proteinExistence type="predicted"/>
<evidence type="ECO:0008006" key="3">
    <source>
        <dbReference type="Google" id="ProtNLM"/>
    </source>
</evidence>
<evidence type="ECO:0000313" key="1">
    <source>
        <dbReference type="EMBL" id="MBD2534864.1"/>
    </source>
</evidence>
<evidence type="ECO:0000313" key="2">
    <source>
        <dbReference type="Proteomes" id="UP000623440"/>
    </source>
</evidence>